<dbReference type="HOGENOM" id="CLU_1337866_0_0_1"/>
<dbReference type="InterPro" id="IPR029058">
    <property type="entry name" value="AB_hydrolase_fold"/>
</dbReference>
<organism evidence="2 3">
    <name type="scientific">Oidiodendron maius (strain Zn)</name>
    <dbReference type="NCBI Taxonomy" id="913774"/>
    <lineage>
        <taxon>Eukaryota</taxon>
        <taxon>Fungi</taxon>
        <taxon>Dikarya</taxon>
        <taxon>Ascomycota</taxon>
        <taxon>Pezizomycotina</taxon>
        <taxon>Leotiomycetes</taxon>
        <taxon>Leotiomycetes incertae sedis</taxon>
        <taxon>Myxotrichaceae</taxon>
        <taxon>Oidiodendron</taxon>
    </lineage>
</organism>
<proteinExistence type="predicted"/>
<sequence>MGSIPNLVSVVLLLLWSADSTAADSLFGDIISAARKFTGGLAPVVELDYGKFQGVGDNITGTCNYLGIAPTLLSDNRIDRVNEPLLGIQDVSDYRPACPQHETTSVLAPNDLGLGAFAGAVEALLSQPVLRESEDCLNINVQVPKISQRVQNYLSCTGYKYPRDVHLYVILLWTVMEALLGLDQMLHGCLQSTQCLVFLTRRRDR</sequence>
<dbReference type="Gene3D" id="3.40.50.1820">
    <property type="entry name" value="alpha/beta hydrolase"/>
    <property type="match status" value="1"/>
</dbReference>
<gene>
    <name evidence="2" type="ORF">OIDMADRAFT_60322</name>
</gene>
<reference evidence="3" key="2">
    <citation type="submission" date="2015-01" db="EMBL/GenBank/DDBJ databases">
        <title>Evolutionary Origins and Diversification of the Mycorrhizal Mutualists.</title>
        <authorList>
            <consortium name="DOE Joint Genome Institute"/>
            <consortium name="Mycorrhizal Genomics Consortium"/>
            <person name="Kohler A."/>
            <person name="Kuo A."/>
            <person name="Nagy L.G."/>
            <person name="Floudas D."/>
            <person name="Copeland A."/>
            <person name="Barry K.W."/>
            <person name="Cichocki N."/>
            <person name="Veneault-Fourrey C."/>
            <person name="LaButti K."/>
            <person name="Lindquist E.A."/>
            <person name="Lipzen A."/>
            <person name="Lundell T."/>
            <person name="Morin E."/>
            <person name="Murat C."/>
            <person name="Riley R."/>
            <person name="Ohm R."/>
            <person name="Sun H."/>
            <person name="Tunlid A."/>
            <person name="Henrissat B."/>
            <person name="Grigoriev I.V."/>
            <person name="Hibbett D.S."/>
            <person name="Martin F."/>
        </authorList>
    </citation>
    <scope>NUCLEOTIDE SEQUENCE [LARGE SCALE GENOMIC DNA]</scope>
    <source>
        <strain evidence="3">Zn</strain>
    </source>
</reference>
<reference evidence="2 3" key="1">
    <citation type="submission" date="2014-04" db="EMBL/GenBank/DDBJ databases">
        <authorList>
            <consortium name="DOE Joint Genome Institute"/>
            <person name="Kuo A."/>
            <person name="Martino E."/>
            <person name="Perotto S."/>
            <person name="Kohler A."/>
            <person name="Nagy L.G."/>
            <person name="Floudas D."/>
            <person name="Copeland A."/>
            <person name="Barry K.W."/>
            <person name="Cichocki N."/>
            <person name="Veneault-Fourrey C."/>
            <person name="LaButti K."/>
            <person name="Lindquist E.A."/>
            <person name="Lipzen A."/>
            <person name="Lundell T."/>
            <person name="Morin E."/>
            <person name="Murat C."/>
            <person name="Sun H."/>
            <person name="Tunlid A."/>
            <person name="Henrissat B."/>
            <person name="Grigoriev I.V."/>
            <person name="Hibbett D.S."/>
            <person name="Martin F."/>
            <person name="Nordberg H.P."/>
            <person name="Cantor M.N."/>
            <person name="Hua S.X."/>
        </authorList>
    </citation>
    <scope>NUCLEOTIDE SEQUENCE [LARGE SCALE GENOMIC DNA]</scope>
    <source>
        <strain evidence="2 3">Zn</strain>
    </source>
</reference>
<feature type="chain" id="PRO_5002177842" evidence="1">
    <location>
        <begin position="24"/>
        <end position="205"/>
    </location>
</feature>
<feature type="signal peptide" evidence="1">
    <location>
        <begin position="1"/>
        <end position="23"/>
    </location>
</feature>
<evidence type="ECO:0000256" key="1">
    <source>
        <dbReference type="SAM" id="SignalP"/>
    </source>
</evidence>
<dbReference type="InParanoid" id="A0A0C3GT22"/>
<dbReference type="EMBL" id="KN832889">
    <property type="protein sequence ID" value="KIM94539.1"/>
    <property type="molecule type" value="Genomic_DNA"/>
</dbReference>
<name>A0A0C3GT22_OIDMZ</name>
<evidence type="ECO:0000313" key="2">
    <source>
        <dbReference type="EMBL" id="KIM94539.1"/>
    </source>
</evidence>
<keyword evidence="3" id="KW-1185">Reference proteome</keyword>
<keyword evidence="1" id="KW-0732">Signal</keyword>
<protein>
    <submittedName>
        <fullName evidence="2">Uncharacterized protein</fullName>
    </submittedName>
</protein>
<dbReference type="Proteomes" id="UP000054321">
    <property type="component" value="Unassembled WGS sequence"/>
</dbReference>
<accession>A0A0C3GT22</accession>
<evidence type="ECO:0000313" key="3">
    <source>
        <dbReference type="Proteomes" id="UP000054321"/>
    </source>
</evidence>
<dbReference type="SUPFAM" id="SSF53474">
    <property type="entry name" value="alpha/beta-Hydrolases"/>
    <property type="match status" value="1"/>
</dbReference>
<dbReference type="AlphaFoldDB" id="A0A0C3GT22"/>